<dbReference type="GO" id="GO:0006598">
    <property type="term" value="P:polyamine catabolic process"/>
    <property type="evidence" value="ECO:0007669"/>
    <property type="project" value="TreeGrafter"/>
</dbReference>
<evidence type="ECO:0000313" key="2">
    <source>
        <dbReference type="EnsemblMetazoa" id="XP_028514818.1"/>
    </source>
</evidence>
<proteinExistence type="predicted"/>
<accession>A0A913YIH3</accession>
<dbReference type="GO" id="GO:0016491">
    <property type="term" value="F:oxidoreductase activity"/>
    <property type="evidence" value="ECO:0007669"/>
    <property type="project" value="InterPro"/>
</dbReference>
<dbReference type="Proteomes" id="UP000887567">
    <property type="component" value="Unplaced"/>
</dbReference>
<dbReference type="InterPro" id="IPR002937">
    <property type="entry name" value="Amino_oxidase"/>
</dbReference>
<dbReference type="RefSeq" id="XP_028514818.1">
    <property type="nucleotide sequence ID" value="XM_028659017.1"/>
</dbReference>
<dbReference type="OMA" id="NNHMPNG"/>
<dbReference type="OrthoDB" id="5046242at2759"/>
<dbReference type="SUPFAM" id="SSF51905">
    <property type="entry name" value="FAD/NAD(P)-binding domain"/>
    <property type="match status" value="1"/>
</dbReference>
<dbReference type="KEGG" id="epa:110238941"/>
<organism evidence="2 3">
    <name type="scientific">Exaiptasia diaphana</name>
    <name type="common">Tropical sea anemone</name>
    <name type="synonym">Aiptasia pulchella</name>
    <dbReference type="NCBI Taxonomy" id="2652724"/>
    <lineage>
        <taxon>Eukaryota</taxon>
        <taxon>Metazoa</taxon>
        <taxon>Cnidaria</taxon>
        <taxon>Anthozoa</taxon>
        <taxon>Hexacorallia</taxon>
        <taxon>Actiniaria</taxon>
        <taxon>Aiptasiidae</taxon>
        <taxon>Exaiptasia</taxon>
    </lineage>
</organism>
<dbReference type="GeneID" id="110238941"/>
<sequence length="343" mass="38731">DKKSPIPARVGLSLMGWKPKTQAEYALEYLEVDFENAKNAELTPFQGIIEKGKDFFLTDERGMWSIYEELYTSFKDKIKLNTTVTGIKYNSSMVEVTTSDGEVYTADYALCTFSTGVLASDMVTFTPPLPEWKQEAILTMPMAVYTTIYVKFPTKFWDDKEIILYAGPTRQSIAVFQDLQRPGIYPNNSGLLLITVTGDEGRRIEKQSLEDTKAEMFKMLKGVYGPNISEPTDIYSPRWTQNKFVRGCYSEGTVGMTSKTFENLAKNLGNLYFSGEANNEEWYSYMQGAYFTGENQAKSIVKANHCKEKPQNCTVSGTDSFRACSPVVSTTIMSIWLLQMFIG</sequence>
<reference evidence="2" key="1">
    <citation type="submission" date="2022-11" db="UniProtKB">
        <authorList>
            <consortium name="EnsemblMetazoa"/>
        </authorList>
    </citation>
    <scope>IDENTIFICATION</scope>
</reference>
<protein>
    <recommendedName>
        <fullName evidence="1">Amine oxidase domain-containing protein</fullName>
    </recommendedName>
</protein>
<dbReference type="InterPro" id="IPR036188">
    <property type="entry name" value="FAD/NAD-bd_sf"/>
</dbReference>
<name>A0A913YIH3_EXADI</name>
<feature type="domain" description="Amine oxidase" evidence="1">
    <location>
        <begin position="57"/>
        <end position="300"/>
    </location>
</feature>
<dbReference type="Pfam" id="PF01593">
    <property type="entry name" value="Amino_oxidase"/>
    <property type="match status" value="1"/>
</dbReference>
<dbReference type="InterPro" id="IPR050281">
    <property type="entry name" value="Flavin_monoamine_oxidase"/>
</dbReference>
<dbReference type="Gene3D" id="3.50.50.60">
    <property type="entry name" value="FAD/NAD(P)-binding domain"/>
    <property type="match status" value="1"/>
</dbReference>
<dbReference type="EnsemblMetazoa" id="XM_028659017.1">
    <property type="protein sequence ID" value="XP_028514818.1"/>
    <property type="gene ID" value="LOC110238941"/>
</dbReference>
<dbReference type="SUPFAM" id="SSF54373">
    <property type="entry name" value="FAD-linked reductases, C-terminal domain"/>
    <property type="match status" value="1"/>
</dbReference>
<evidence type="ECO:0000259" key="1">
    <source>
        <dbReference type="Pfam" id="PF01593"/>
    </source>
</evidence>
<evidence type="ECO:0000313" key="3">
    <source>
        <dbReference type="Proteomes" id="UP000887567"/>
    </source>
</evidence>
<dbReference type="AlphaFoldDB" id="A0A913YIH3"/>
<dbReference type="PANTHER" id="PTHR10742:SF313">
    <property type="entry name" value="AMINE OXIDASE"/>
    <property type="match status" value="1"/>
</dbReference>
<keyword evidence="3" id="KW-1185">Reference proteome</keyword>
<dbReference type="PANTHER" id="PTHR10742">
    <property type="entry name" value="FLAVIN MONOAMINE OXIDASE"/>
    <property type="match status" value="1"/>
</dbReference>